<organism evidence="1 2">
    <name type="scientific">Frigoriflavimonas asaccharolytica</name>
    <dbReference type="NCBI Taxonomy" id="2735899"/>
    <lineage>
        <taxon>Bacteria</taxon>
        <taxon>Pseudomonadati</taxon>
        <taxon>Bacteroidota</taxon>
        <taxon>Flavobacteriia</taxon>
        <taxon>Flavobacteriales</taxon>
        <taxon>Weeksellaceae</taxon>
        <taxon>Frigoriflavimonas</taxon>
    </lineage>
</organism>
<name>A0A8J8GAA2_9FLAO</name>
<dbReference type="Pfam" id="PF18928">
    <property type="entry name" value="DUF5677"/>
    <property type="match status" value="1"/>
</dbReference>
<keyword evidence="2" id="KW-1185">Reference proteome</keyword>
<accession>A0A8J8GAA2</accession>
<dbReference type="InterPro" id="IPR043733">
    <property type="entry name" value="DUF5677"/>
</dbReference>
<evidence type="ECO:0000313" key="1">
    <source>
        <dbReference type="EMBL" id="NRS94091.1"/>
    </source>
</evidence>
<sequence>MGKQIDFQKYLEDYIENLGQDLKIRWNSWEKNLDEVEVYEVIGGLMARQVSIANEFSRSANLWNPNIAPILLRSMIDNYLNFCWILLQPLERSQKFIYFGLGQDKIQMSHRKLLQENNPSEENQLVIDSIESWINSQNYEFLTIVNVGSWSEKSVREMATETNELELYNYVYQPFSNVAHNSWSHIGKYNLGVSDNPLHRFAKVPAIYKYTYDFYYMDLAMKYVDMMFLKFDAFFKVKVDVMRAREIFYEEVDNIGRDK</sequence>
<reference evidence="1" key="1">
    <citation type="submission" date="2020-05" db="EMBL/GenBank/DDBJ databases">
        <title>Genomic Encyclopedia of Type Strains, Phase IV (KMG-V): Genome sequencing to study the core and pangenomes of soil and plant-associated prokaryotes.</title>
        <authorList>
            <person name="Whitman W."/>
        </authorList>
    </citation>
    <scope>NUCLEOTIDE SEQUENCE</scope>
    <source>
        <strain evidence="1">16F</strain>
    </source>
</reference>
<dbReference type="Proteomes" id="UP000610746">
    <property type="component" value="Unassembled WGS sequence"/>
</dbReference>
<proteinExistence type="predicted"/>
<protein>
    <submittedName>
        <fullName evidence="1">Uncharacterized protein</fullName>
    </submittedName>
</protein>
<dbReference type="RefSeq" id="WP_173780621.1">
    <property type="nucleotide sequence ID" value="NZ_JABSNO010000044.1"/>
</dbReference>
<dbReference type="AlphaFoldDB" id="A0A8J8GAA2"/>
<evidence type="ECO:0000313" key="2">
    <source>
        <dbReference type="Proteomes" id="UP000610746"/>
    </source>
</evidence>
<dbReference type="EMBL" id="JABSNO010000044">
    <property type="protein sequence ID" value="NRS94091.1"/>
    <property type="molecule type" value="Genomic_DNA"/>
</dbReference>
<comment type="caution">
    <text evidence="1">The sequence shown here is derived from an EMBL/GenBank/DDBJ whole genome shotgun (WGS) entry which is preliminary data.</text>
</comment>
<gene>
    <name evidence="1" type="ORF">HNQ03_003191</name>
</gene>